<evidence type="ECO:0000259" key="15">
    <source>
        <dbReference type="PROSITE" id="PS50109"/>
    </source>
</evidence>
<dbReference type="InterPro" id="IPR027417">
    <property type="entry name" value="P-loop_NTPase"/>
</dbReference>
<name>A9GTU8_SORC5</name>
<dbReference type="eggNOG" id="COG0515">
    <property type="taxonomic scope" value="Bacteria"/>
</dbReference>
<dbReference type="GO" id="GO:0000155">
    <property type="term" value="F:phosphorelay sensor kinase activity"/>
    <property type="evidence" value="ECO:0007669"/>
    <property type="project" value="InterPro"/>
</dbReference>
<dbReference type="PROSITE" id="PS50110">
    <property type="entry name" value="RESPONSE_REGULATORY"/>
    <property type="match status" value="1"/>
</dbReference>
<keyword evidence="11" id="KW-0472">Membrane</keyword>
<dbReference type="Gene3D" id="3.30.565.10">
    <property type="entry name" value="Histidine kinase-like ATPase, C-terminal domain"/>
    <property type="match status" value="1"/>
</dbReference>
<gene>
    <name evidence="17" type="ordered locus">sce6827</name>
</gene>
<dbReference type="PRINTS" id="PR00344">
    <property type="entry name" value="BCTRLSENSOR"/>
</dbReference>
<dbReference type="KEGG" id="scl:sce6827"/>
<dbReference type="eggNOG" id="COG3899">
    <property type="taxonomic scope" value="Bacteria"/>
</dbReference>
<dbReference type="Gene3D" id="1.10.287.130">
    <property type="match status" value="1"/>
</dbReference>
<dbReference type="SMART" id="SM00065">
    <property type="entry name" value="GAF"/>
    <property type="match status" value="1"/>
</dbReference>
<dbReference type="InterPro" id="IPR000719">
    <property type="entry name" value="Prot_kinase_dom"/>
</dbReference>
<evidence type="ECO:0000256" key="13">
    <source>
        <dbReference type="SAM" id="MobiDB-lite"/>
    </source>
</evidence>
<keyword evidence="10" id="KW-1133">Transmembrane helix</keyword>
<dbReference type="InterPro" id="IPR004358">
    <property type="entry name" value="Sig_transdc_His_kin-like_C"/>
</dbReference>
<keyword evidence="6" id="KW-0812">Transmembrane</keyword>
<feature type="compositionally biased region" description="Basic residues" evidence="13">
    <location>
        <begin position="1"/>
        <end position="13"/>
    </location>
</feature>
<dbReference type="SUPFAM" id="SSF52540">
    <property type="entry name" value="P-loop containing nucleoside triphosphate hydrolases"/>
    <property type="match status" value="2"/>
</dbReference>
<reference evidence="17 18" key="1">
    <citation type="journal article" date="2007" name="Nat. Biotechnol.">
        <title>Complete genome sequence of the myxobacterium Sorangium cellulosum.</title>
        <authorList>
            <person name="Schneiker S."/>
            <person name="Perlova O."/>
            <person name="Kaiser O."/>
            <person name="Gerth K."/>
            <person name="Alici A."/>
            <person name="Altmeyer M.O."/>
            <person name="Bartels D."/>
            <person name="Bekel T."/>
            <person name="Beyer S."/>
            <person name="Bode E."/>
            <person name="Bode H.B."/>
            <person name="Bolten C.J."/>
            <person name="Choudhuri J.V."/>
            <person name="Doss S."/>
            <person name="Elnakady Y.A."/>
            <person name="Frank B."/>
            <person name="Gaigalat L."/>
            <person name="Goesmann A."/>
            <person name="Groeger C."/>
            <person name="Gross F."/>
            <person name="Jelsbak L."/>
            <person name="Jelsbak L."/>
            <person name="Kalinowski J."/>
            <person name="Kegler C."/>
            <person name="Knauber T."/>
            <person name="Konietzny S."/>
            <person name="Kopp M."/>
            <person name="Krause L."/>
            <person name="Krug D."/>
            <person name="Linke B."/>
            <person name="Mahmud T."/>
            <person name="Martinez-Arias R."/>
            <person name="McHardy A.C."/>
            <person name="Merai M."/>
            <person name="Meyer F."/>
            <person name="Mormann S."/>
            <person name="Munoz-Dorado J."/>
            <person name="Perez J."/>
            <person name="Pradella S."/>
            <person name="Rachid S."/>
            <person name="Raddatz G."/>
            <person name="Rosenau F."/>
            <person name="Rueckert C."/>
            <person name="Sasse F."/>
            <person name="Scharfe M."/>
            <person name="Schuster S.C."/>
            <person name="Suen G."/>
            <person name="Treuner-Lange A."/>
            <person name="Velicer G.J."/>
            <person name="Vorholter F.-J."/>
            <person name="Weissman K.J."/>
            <person name="Welch R.D."/>
            <person name="Wenzel S.C."/>
            <person name="Whitworth D.E."/>
            <person name="Wilhelm S."/>
            <person name="Wittmann C."/>
            <person name="Bloecker H."/>
            <person name="Puehler A."/>
            <person name="Mueller R."/>
        </authorList>
    </citation>
    <scope>NUCLEOTIDE SEQUENCE [LARGE SCALE GENOMIC DNA]</scope>
    <source>
        <strain evidence="18">So ce56</strain>
    </source>
</reference>
<keyword evidence="18" id="KW-1185">Reference proteome</keyword>
<dbReference type="FunFam" id="3.30.565.10:FF:000010">
    <property type="entry name" value="Sensor histidine kinase RcsC"/>
    <property type="match status" value="1"/>
</dbReference>
<dbReference type="EC" id="2.7.13.3" evidence="3"/>
<evidence type="ECO:0000313" key="17">
    <source>
        <dbReference type="EMBL" id="CAN96997.1"/>
    </source>
</evidence>
<dbReference type="InterPro" id="IPR003594">
    <property type="entry name" value="HATPase_dom"/>
</dbReference>
<dbReference type="SMART" id="SM00388">
    <property type="entry name" value="HisKA"/>
    <property type="match status" value="1"/>
</dbReference>
<dbReference type="Proteomes" id="UP000002139">
    <property type="component" value="Chromosome"/>
</dbReference>
<dbReference type="Pfam" id="PF00072">
    <property type="entry name" value="Response_reg"/>
    <property type="match status" value="1"/>
</dbReference>
<dbReference type="SUPFAM" id="SSF56112">
    <property type="entry name" value="Protein kinase-like (PK-like)"/>
    <property type="match status" value="1"/>
</dbReference>
<keyword evidence="7" id="KW-0547">Nucleotide-binding</keyword>
<dbReference type="SUPFAM" id="SSF52172">
    <property type="entry name" value="CheY-like"/>
    <property type="match status" value="1"/>
</dbReference>
<evidence type="ECO:0000256" key="12">
    <source>
        <dbReference type="PROSITE-ProRule" id="PRU00169"/>
    </source>
</evidence>
<keyword evidence="5 17" id="KW-0808">Transferase</keyword>
<dbReference type="SMART" id="SM00220">
    <property type="entry name" value="S_TKc"/>
    <property type="match status" value="1"/>
</dbReference>
<comment type="catalytic activity">
    <reaction evidence="1">
        <text>ATP + protein L-histidine = ADP + protein N-phospho-L-histidine.</text>
        <dbReference type="EC" id="2.7.13.3"/>
    </reaction>
</comment>
<evidence type="ECO:0000256" key="8">
    <source>
        <dbReference type="ARBA" id="ARBA00022777"/>
    </source>
</evidence>
<dbReference type="eggNOG" id="COG0784">
    <property type="taxonomic scope" value="Bacteria"/>
</dbReference>
<evidence type="ECO:0000256" key="3">
    <source>
        <dbReference type="ARBA" id="ARBA00012438"/>
    </source>
</evidence>
<dbReference type="InterPro" id="IPR005467">
    <property type="entry name" value="His_kinase_dom"/>
</dbReference>
<evidence type="ECO:0000256" key="6">
    <source>
        <dbReference type="ARBA" id="ARBA00022692"/>
    </source>
</evidence>
<sequence length="2073" mass="227362">MSAHWMRRYRPARARAERRLSGAGGQIKQEPARPPGSAGTTTALSRSRGRPKISLEGGSLVAFRPARHYDEAPTAAPLKDARGAMMELPDYTLEKVIYDGNETRVWRAVHVPSGTRVAIKIPVAEVASPRVMGRLIHEHQVLMQLAEVPGVARARALEQRGGTAALVLEDPGLGSLERLLARRGRVPVGAALRLGRLLSRVLEGVHAAGVMHKDIKPQNVLVDEACERVTLLDFGIASLLSQEATEASIPEALEGTLVYISPEQTGRTARALDTRTDLYSLGVTLFEVTSGRLPFTERDPLSLVHAHLAKDPPPLDAVAPEVPRAVAAIVAKLLAKDPERRYQTARGAAEDLEEALRQWDERGTVEPFGLGRKDFSRKLRLPQVLVGRERDVERVGESFARAAQGMTELLLVGGPSGIGKTALVRTVYRDIAQAGRGLLIAGKHDQLARSTPYAALAQAFGALMRQWLSSSEAVLEAWQERIRREVGDNARLIADVVPELDLVMGKLPPVPPVEGEQVLNRQKLTWLNFVRAVTAPNPPLVMFLDDMQWADSATLIILQTLLTDVERKSLLVIAAYRDNETPPEHPLWKLVEAVEKSDANVSRMTVGPLSAEQVQKWCSRTLESEPARVEPLARVLSRKTRGNPFFLEQLLLSLHRQRQVVRDPETGAWRWEQSSLEKAGVTDNVVALLTDKVREMPEPTQQLLGLAACAGHTFHLHDLERLSGWERARVTGALWPALDTELVVPVDGAYRPAQALGVIGAAAMDAAYRFLHDRVQQASYERISPEQRVLAHLEIGRRLEARHRAEGGTAQQFLELVRHLNLGAARLESVEERKELARLNLEAARAAKAASSYRLMTHLLDSAQALLGERAWEQERALSAEIGLERLEAAYLLREFDDVEARALALLDRPLPEVAWLSAQEIRTRCCVATGQYSRGIGLGMAALAKQGITFPDTDEACQAALLRESTALDRWLDREPDGFDRMQVDPSLEHRLIDALMTQAQLCAIYGGRPMLYSLVIARIVSEAIRRDALTPAATLMICSFANAWSVATGMYRRTMRWLTPGVRAAERVGSAMLPECLALKGIYLGHSRPIDEASPVYEQAIAAGLKIGSFQGTSWGLLCDLLYYRLWRGLPLGQVDVQHKARWELVQRAGDAVGRHHFELVASFCDVLMSPDGAKRLLEEEPLPRGSRSLLADGDRYTGGFARTLEGYLFCAVGQWERALSRMREAEQFQADLLGIPMVTDIALFLALAAAKRWPDAVTDEERARLWQHIEHSLARLRYFTEGCEANFLHKLRLGEAEYARVLGKRDEAAARYDEAIELAREHRFLHIEALAAQLAAESRLEEGKGHVGAMYLREARDAYARWGADAVVAHLGARYPAVLKASMHGSASERTTVTATTTTTGGSTGAHFDVKTAVRAAQALSGELDPGRVVGRLMELTLENAGAQRGALVLSEGEALSVVARLWVEGTRIEAGLSEPLGQSHDVPVAVVQYAARTGEPVVTGDARSDARFAGDPYLALHAVLSLLALPLTHRGHVVGVLYLEHRDVPSAFPPARVELLSVLASQAAIAVENAVLYRDQEVKIQERTAELRIAKEAADRANRAKSDFLASMSHELRTPLNGILGYAQFLMRAPELSPKSREGVQIVKKSGEHLLALLNDLLDLAKIEAGKMELVPRRFDFPSFVHNVVDLCGVRAEQRGIAFTYEVRGPALAAVHADEKRLTQVLLNLLGNAIKFTERGAVTLLVDALDDGGGGPRDVRFRIEDTGTGIAPEHLARIFEPFEQVGDQRVKSEGTGLGLAISKRIVEQLGGTIHVESELGKGSAFTVTLTLAEAPSSAAADEAPAWATITGYRGERRKILVVDDNPGNRALFCDLLVPIGFDLVEADGGESALRLALEHRPALILMDLAMPGLDGYETTRRLRQMPELDGVVILASSANVTAAERPKGAHAGWDDFLPKPVHASLLFEKIARFLRVEWTHEPVNAPAAAVVKGDDALAPPSAEQLSLLSRLVASGRIRKVLAEAERMQQVEPRLGPWLEQLQTLARTYQMRKLQEFVEEHAAAGQVVADGRRS</sequence>
<dbReference type="CDD" id="cd16922">
    <property type="entry name" value="HATPase_EvgS-ArcB-TorS-like"/>
    <property type="match status" value="1"/>
</dbReference>
<organism evidence="17 18">
    <name type="scientific">Sorangium cellulosum (strain So ce56)</name>
    <name type="common">Polyangium cellulosum (strain So ce56)</name>
    <dbReference type="NCBI Taxonomy" id="448385"/>
    <lineage>
        <taxon>Bacteria</taxon>
        <taxon>Pseudomonadati</taxon>
        <taxon>Myxococcota</taxon>
        <taxon>Polyangia</taxon>
        <taxon>Polyangiales</taxon>
        <taxon>Polyangiaceae</taxon>
        <taxon>Sorangium</taxon>
    </lineage>
</organism>
<evidence type="ECO:0000256" key="2">
    <source>
        <dbReference type="ARBA" id="ARBA00004370"/>
    </source>
</evidence>
<dbReference type="Gene3D" id="1.10.510.10">
    <property type="entry name" value="Transferase(Phosphotransferase) domain 1"/>
    <property type="match status" value="1"/>
</dbReference>
<dbReference type="InterPro" id="IPR003018">
    <property type="entry name" value="GAF"/>
</dbReference>
<evidence type="ECO:0000259" key="16">
    <source>
        <dbReference type="PROSITE" id="PS50110"/>
    </source>
</evidence>
<dbReference type="InterPro" id="IPR011006">
    <property type="entry name" value="CheY-like_superfamily"/>
</dbReference>
<dbReference type="Pfam" id="PF02518">
    <property type="entry name" value="HATPase_c"/>
    <property type="match status" value="1"/>
</dbReference>
<feature type="modified residue" description="4-aspartylphosphate" evidence="12">
    <location>
        <position position="1907"/>
    </location>
</feature>
<feature type="domain" description="Histidine kinase" evidence="15">
    <location>
        <begin position="1611"/>
        <end position="1833"/>
    </location>
</feature>
<dbReference type="CDD" id="cd00082">
    <property type="entry name" value="HisKA"/>
    <property type="match status" value="1"/>
</dbReference>
<dbReference type="Gene3D" id="3.40.50.2300">
    <property type="match status" value="1"/>
</dbReference>
<dbReference type="PROSITE" id="PS50109">
    <property type="entry name" value="HIS_KIN"/>
    <property type="match status" value="1"/>
</dbReference>
<dbReference type="InterPro" id="IPR003661">
    <property type="entry name" value="HisK_dim/P_dom"/>
</dbReference>
<dbReference type="InterPro" id="IPR036890">
    <property type="entry name" value="HATPase_C_sf"/>
</dbReference>
<dbReference type="CDD" id="cd17546">
    <property type="entry name" value="REC_hyHK_CKI1_RcsC-like"/>
    <property type="match status" value="1"/>
</dbReference>
<evidence type="ECO:0000256" key="4">
    <source>
        <dbReference type="ARBA" id="ARBA00022553"/>
    </source>
</evidence>
<evidence type="ECO:0000313" key="18">
    <source>
        <dbReference type="Proteomes" id="UP000002139"/>
    </source>
</evidence>
<dbReference type="SUPFAM" id="SSF55874">
    <property type="entry name" value="ATPase domain of HSP90 chaperone/DNA topoisomerase II/histidine kinase"/>
    <property type="match status" value="1"/>
</dbReference>
<dbReference type="SMART" id="SM00387">
    <property type="entry name" value="HATPase_c"/>
    <property type="match status" value="1"/>
</dbReference>
<dbReference type="SMART" id="SM00448">
    <property type="entry name" value="REC"/>
    <property type="match status" value="1"/>
</dbReference>
<dbReference type="Pfam" id="PF13191">
    <property type="entry name" value="AAA_16"/>
    <property type="match status" value="1"/>
</dbReference>
<dbReference type="Pfam" id="PF00512">
    <property type="entry name" value="HisKA"/>
    <property type="match status" value="1"/>
</dbReference>
<keyword evidence="8 17" id="KW-0418">Kinase</keyword>
<dbReference type="InterPro" id="IPR029016">
    <property type="entry name" value="GAF-like_dom_sf"/>
</dbReference>
<feature type="domain" description="Protein kinase" evidence="14">
    <location>
        <begin position="91"/>
        <end position="356"/>
    </location>
</feature>
<dbReference type="InterPro" id="IPR053159">
    <property type="entry name" value="Hybrid_Histidine_Kinase"/>
</dbReference>
<dbReference type="InterPro" id="IPR041664">
    <property type="entry name" value="AAA_16"/>
</dbReference>
<dbReference type="Gene3D" id="3.40.50.300">
    <property type="entry name" value="P-loop containing nucleotide triphosphate hydrolases"/>
    <property type="match status" value="1"/>
</dbReference>
<accession>A9GTU8</accession>
<comment type="subcellular location">
    <subcellularLocation>
        <location evidence="2">Membrane</location>
    </subcellularLocation>
</comment>
<dbReference type="GO" id="GO:0005524">
    <property type="term" value="F:ATP binding"/>
    <property type="evidence" value="ECO:0007669"/>
    <property type="project" value="UniProtKB-KW"/>
</dbReference>
<evidence type="ECO:0000256" key="9">
    <source>
        <dbReference type="ARBA" id="ARBA00022840"/>
    </source>
</evidence>
<dbReference type="GO" id="GO:0016020">
    <property type="term" value="C:membrane"/>
    <property type="evidence" value="ECO:0007669"/>
    <property type="project" value="UniProtKB-SubCell"/>
</dbReference>
<dbReference type="InterPro" id="IPR036097">
    <property type="entry name" value="HisK_dim/P_sf"/>
</dbReference>
<feature type="region of interest" description="Disordered" evidence="13">
    <location>
        <begin position="1"/>
        <end position="52"/>
    </location>
</feature>
<dbReference type="CDD" id="cd14014">
    <property type="entry name" value="STKc_PknB_like"/>
    <property type="match status" value="1"/>
</dbReference>
<evidence type="ECO:0000259" key="14">
    <source>
        <dbReference type="PROSITE" id="PS50011"/>
    </source>
</evidence>
<dbReference type="HOGENOM" id="CLU_000445_34_2_7"/>
<dbReference type="FunFam" id="1.10.287.130:FF:000004">
    <property type="entry name" value="Ethylene receptor 1"/>
    <property type="match status" value="1"/>
</dbReference>
<proteinExistence type="predicted"/>
<evidence type="ECO:0000256" key="11">
    <source>
        <dbReference type="ARBA" id="ARBA00023136"/>
    </source>
</evidence>
<dbReference type="EMBL" id="AM746676">
    <property type="protein sequence ID" value="CAN96997.1"/>
    <property type="molecule type" value="Genomic_DNA"/>
</dbReference>
<dbReference type="InterPro" id="IPR011009">
    <property type="entry name" value="Kinase-like_dom_sf"/>
</dbReference>
<dbReference type="PROSITE" id="PS50011">
    <property type="entry name" value="PROTEIN_KINASE_DOM"/>
    <property type="match status" value="1"/>
</dbReference>
<evidence type="ECO:0000256" key="7">
    <source>
        <dbReference type="ARBA" id="ARBA00022741"/>
    </source>
</evidence>
<evidence type="ECO:0000256" key="5">
    <source>
        <dbReference type="ARBA" id="ARBA00022679"/>
    </source>
</evidence>
<evidence type="ECO:0000256" key="10">
    <source>
        <dbReference type="ARBA" id="ARBA00022989"/>
    </source>
</evidence>
<dbReference type="InterPro" id="IPR008271">
    <property type="entry name" value="Ser/Thr_kinase_AS"/>
</dbReference>
<dbReference type="Pfam" id="PF01590">
    <property type="entry name" value="GAF"/>
    <property type="match status" value="1"/>
</dbReference>
<dbReference type="Gene3D" id="3.30.450.40">
    <property type="match status" value="1"/>
</dbReference>
<dbReference type="BioCyc" id="SCEL448385:SCE_RS35015-MONOMER"/>
<keyword evidence="9" id="KW-0067">ATP-binding</keyword>
<evidence type="ECO:0000256" key="1">
    <source>
        <dbReference type="ARBA" id="ARBA00000085"/>
    </source>
</evidence>
<dbReference type="SUPFAM" id="SSF55781">
    <property type="entry name" value="GAF domain-like"/>
    <property type="match status" value="1"/>
</dbReference>
<dbReference type="STRING" id="448385.sce6827"/>
<protein>
    <recommendedName>
        <fullName evidence="3">histidine kinase</fullName>
        <ecNumber evidence="3">2.7.13.3</ecNumber>
    </recommendedName>
</protein>
<dbReference type="InterPro" id="IPR001789">
    <property type="entry name" value="Sig_transdc_resp-reg_receiver"/>
</dbReference>
<dbReference type="SUPFAM" id="SSF47384">
    <property type="entry name" value="Homodimeric domain of signal transducing histidine kinase"/>
    <property type="match status" value="1"/>
</dbReference>
<dbReference type="eggNOG" id="COG2205">
    <property type="taxonomic scope" value="Bacteria"/>
</dbReference>
<dbReference type="PANTHER" id="PTHR43642">
    <property type="entry name" value="HYBRID SIGNAL TRANSDUCTION HISTIDINE KINASE G"/>
    <property type="match status" value="1"/>
</dbReference>
<dbReference type="PROSITE" id="PS00108">
    <property type="entry name" value="PROTEIN_KINASE_ST"/>
    <property type="match status" value="1"/>
</dbReference>
<keyword evidence="4 12" id="KW-0597">Phosphoprotein</keyword>
<dbReference type="PANTHER" id="PTHR43642:SF1">
    <property type="entry name" value="HYBRID SIGNAL TRANSDUCTION HISTIDINE KINASE G"/>
    <property type="match status" value="1"/>
</dbReference>
<dbReference type="Pfam" id="PF00069">
    <property type="entry name" value="Pkinase"/>
    <property type="match status" value="1"/>
</dbReference>
<feature type="domain" description="Response regulatory" evidence="16">
    <location>
        <begin position="1858"/>
        <end position="1974"/>
    </location>
</feature>